<dbReference type="PROSITE" id="PS00086">
    <property type="entry name" value="CYTOCHROME_P450"/>
    <property type="match status" value="1"/>
</dbReference>
<keyword evidence="4" id="KW-1185">Reference proteome</keyword>
<evidence type="ECO:0000256" key="2">
    <source>
        <dbReference type="RuleBase" id="RU000461"/>
    </source>
</evidence>
<evidence type="ECO:0000256" key="1">
    <source>
        <dbReference type="ARBA" id="ARBA00010617"/>
    </source>
</evidence>
<accession>A0ABP6FVC0</accession>
<gene>
    <name evidence="3" type="ORF">GCM10010412_096900</name>
</gene>
<dbReference type="CDD" id="cd11032">
    <property type="entry name" value="P450_EryK-like"/>
    <property type="match status" value="1"/>
</dbReference>
<keyword evidence="2" id="KW-0479">Metal-binding</keyword>
<protein>
    <submittedName>
        <fullName evidence="3">Cytochrome P450</fullName>
    </submittedName>
</protein>
<keyword evidence="2" id="KW-0408">Iron</keyword>
<dbReference type="InterPro" id="IPR017972">
    <property type="entry name" value="Cyt_P450_CS"/>
</dbReference>
<dbReference type="InterPro" id="IPR002397">
    <property type="entry name" value="Cyt_P450_B"/>
</dbReference>
<keyword evidence="2" id="KW-0349">Heme</keyword>
<comment type="similarity">
    <text evidence="1 2">Belongs to the cytochrome P450 family.</text>
</comment>
<dbReference type="PANTHER" id="PTHR46696:SF1">
    <property type="entry name" value="CYTOCHROME P450 YJIB-RELATED"/>
    <property type="match status" value="1"/>
</dbReference>
<evidence type="ECO:0000313" key="4">
    <source>
        <dbReference type="Proteomes" id="UP001501666"/>
    </source>
</evidence>
<dbReference type="InterPro" id="IPR036396">
    <property type="entry name" value="Cyt_P450_sf"/>
</dbReference>
<proteinExistence type="inferred from homology"/>
<dbReference type="Proteomes" id="UP001501666">
    <property type="component" value="Unassembled WGS sequence"/>
</dbReference>
<comment type="caution">
    <text evidence="3">The sequence shown here is derived from an EMBL/GenBank/DDBJ whole genome shotgun (WGS) entry which is preliminary data.</text>
</comment>
<dbReference type="RefSeq" id="WP_346157479.1">
    <property type="nucleotide sequence ID" value="NZ_BAAATE010000058.1"/>
</dbReference>
<sequence>MTTTSAQWDTDERQFWLRGEQPAAWVDFDEAIGVWRVFGYPEALRAFTEIDTFSSNTERLAPMEVQYTEGNLVEMDPPQHGKLRKLVTHAFTPRVVANLEPRVREITNELLDATGGSGRIELINDLAYPLPVIVICELLGIPADDRHLFKRWVDEMMAQTHEYSFSEPNELQENSMQHAMEQMGRLVDYICEHAEDRRRTPREDLLSSLVHAEVDGRRMSNNEVAIFANSLLVNGHLTTTMLLGNSVLCLDAHPEQFAEVRADRSKIPGAIEEALRFVTPAPVLGRATLRETELGGCTIPADQIIQVWVGAANRDPRQFDRPDVYDLHRDPNPHLTFGRGIHFCVGAGLARLESRVVMDILLDRYKSVRSDPDEPPAFLTNPYVTALRSFPLLVA</sequence>
<keyword evidence="2" id="KW-0560">Oxidoreductase</keyword>
<dbReference type="EMBL" id="BAAATE010000058">
    <property type="protein sequence ID" value="GAA2699976.1"/>
    <property type="molecule type" value="Genomic_DNA"/>
</dbReference>
<keyword evidence="2" id="KW-0503">Monooxygenase</keyword>
<reference evidence="4" key="1">
    <citation type="journal article" date="2019" name="Int. J. Syst. Evol. Microbiol.">
        <title>The Global Catalogue of Microorganisms (GCM) 10K type strain sequencing project: providing services to taxonomists for standard genome sequencing and annotation.</title>
        <authorList>
            <consortium name="The Broad Institute Genomics Platform"/>
            <consortium name="The Broad Institute Genome Sequencing Center for Infectious Disease"/>
            <person name="Wu L."/>
            <person name="Ma J."/>
        </authorList>
    </citation>
    <scope>NUCLEOTIDE SEQUENCE [LARGE SCALE GENOMIC DNA]</scope>
    <source>
        <strain evidence="4">JCM 6835</strain>
    </source>
</reference>
<name>A0ABP6FVC0_9ACTN</name>
<organism evidence="3 4">
    <name type="scientific">Nonomuraea recticatena</name>
    <dbReference type="NCBI Taxonomy" id="46178"/>
    <lineage>
        <taxon>Bacteria</taxon>
        <taxon>Bacillati</taxon>
        <taxon>Actinomycetota</taxon>
        <taxon>Actinomycetes</taxon>
        <taxon>Streptosporangiales</taxon>
        <taxon>Streptosporangiaceae</taxon>
        <taxon>Nonomuraea</taxon>
    </lineage>
</organism>
<dbReference type="InterPro" id="IPR001128">
    <property type="entry name" value="Cyt_P450"/>
</dbReference>
<dbReference type="Pfam" id="PF00067">
    <property type="entry name" value="p450"/>
    <property type="match status" value="1"/>
</dbReference>
<dbReference type="Gene3D" id="1.10.630.10">
    <property type="entry name" value="Cytochrome P450"/>
    <property type="match status" value="1"/>
</dbReference>
<dbReference type="PRINTS" id="PR00359">
    <property type="entry name" value="BP450"/>
</dbReference>
<dbReference type="PANTHER" id="PTHR46696">
    <property type="entry name" value="P450, PUTATIVE (EUROFUNG)-RELATED"/>
    <property type="match status" value="1"/>
</dbReference>
<evidence type="ECO:0000313" key="3">
    <source>
        <dbReference type="EMBL" id="GAA2699976.1"/>
    </source>
</evidence>
<dbReference type="SUPFAM" id="SSF48264">
    <property type="entry name" value="Cytochrome P450"/>
    <property type="match status" value="1"/>
</dbReference>